<keyword evidence="3" id="KW-1185">Reference proteome</keyword>
<accession>A0ABV8Z8X6</accession>
<dbReference type="RefSeq" id="WP_379794722.1">
    <property type="nucleotide sequence ID" value="NZ_JBHSFY010000001.1"/>
</dbReference>
<name>A0ABV8Z8X6_9FLAO</name>
<feature type="signal peptide" evidence="1">
    <location>
        <begin position="1"/>
        <end position="23"/>
    </location>
</feature>
<feature type="chain" id="PRO_5046752638" evidence="1">
    <location>
        <begin position="24"/>
        <end position="393"/>
    </location>
</feature>
<evidence type="ECO:0000313" key="3">
    <source>
        <dbReference type="Proteomes" id="UP001596003"/>
    </source>
</evidence>
<sequence>MKTLLKNKIAVLLLMSTIFISCTETYNLKTDSYEEALVVEATITNELKKQEIKLTKTARLEEEGIQVETGANVVVTDNKGNSYHFTENSEKYISDLEFKAEPNTEYSLEITTKGGKKYQSTSEVLTTENQIENLVPKVVSTQEGEGVQISVESYDPTNTSKYYRYEYEETYKIIAPKWGDQKLIATGPQEIALIPSPLDIQICYGSKKSVDIIQTSTTNLQEDRVNFPVRFISDQNYIISHRYSILVRQYVQNLEAYTFYKTLKEISSSSSVLSPKQPGFLNGNIKCVTDTESKVIGFFDVSSVSSKRMFFNYADLYPGRPLPPYYVPCIDAEYRFCFGFGDPPCLGRQLITELNSYRLWYSYNTNDYYTMVPIECGDCTTFSSNVIPSFWTE</sequence>
<evidence type="ECO:0000313" key="2">
    <source>
        <dbReference type="EMBL" id="MFC4475500.1"/>
    </source>
</evidence>
<comment type="caution">
    <text evidence="2">The sequence shown here is derived from an EMBL/GenBank/DDBJ whole genome shotgun (WGS) entry which is preliminary data.</text>
</comment>
<reference evidence="3" key="1">
    <citation type="journal article" date="2019" name="Int. J. Syst. Evol. Microbiol.">
        <title>The Global Catalogue of Microorganisms (GCM) 10K type strain sequencing project: providing services to taxonomists for standard genome sequencing and annotation.</title>
        <authorList>
            <consortium name="The Broad Institute Genomics Platform"/>
            <consortium name="The Broad Institute Genome Sequencing Center for Infectious Disease"/>
            <person name="Wu L."/>
            <person name="Ma J."/>
        </authorList>
    </citation>
    <scope>NUCLEOTIDE SEQUENCE [LARGE SCALE GENOMIC DNA]</scope>
    <source>
        <strain evidence="3">NBRC 103627</strain>
    </source>
</reference>
<dbReference type="Pfam" id="PF14054">
    <property type="entry name" value="DUF4249"/>
    <property type="match status" value="1"/>
</dbReference>
<gene>
    <name evidence="2" type="ORF">ACFO3N_00305</name>
</gene>
<organism evidence="2 3">
    <name type="scientific">Flavobacterium chungangensis</name>
    <dbReference type="NCBI Taxonomy" id="2708132"/>
    <lineage>
        <taxon>Bacteria</taxon>
        <taxon>Pseudomonadati</taxon>
        <taxon>Bacteroidota</taxon>
        <taxon>Flavobacteriia</taxon>
        <taxon>Flavobacteriales</taxon>
        <taxon>Flavobacteriaceae</taxon>
        <taxon>Flavobacterium</taxon>
    </lineage>
</organism>
<protein>
    <submittedName>
        <fullName evidence="2">DUF4249 domain-containing protein</fullName>
    </submittedName>
</protein>
<dbReference type="PROSITE" id="PS51257">
    <property type="entry name" value="PROKAR_LIPOPROTEIN"/>
    <property type="match status" value="1"/>
</dbReference>
<dbReference type="Proteomes" id="UP001596003">
    <property type="component" value="Unassembled WGS sequence"/>
</dbReference>
<dbReference type="InterPro" id="IPR025345">
    <property type="entry name" value="DUF4249"/>
</dbReference>
<proteinExistence type="predicted"/>
<dbReference type="EMBL" id="JBHSFY010000001">
    <property type="protein sequence ID" value="MFC4475500.1"/>
    <property type="molecule type" value="Genomic_DNA"/>
</dbReference>
<keyword evidence="1" id="KW-0732">Signal</keyword>
<evidence type="ECO:0000256" key="1">
    <source>
        <dbReference type="SAM" id="SignalP"/>
    </source>
</evidence>